<proteinExistence type="predicted"/>
<reference evidence="3" key="1">
    <citation type="journal article" date="2021" name="BMC Genomics">
        <title>Chromosome-level genome assembly and manually-curated proteome of model necrotroph Parastagonospora nodorum Sn15 reveals a genome-wide trove of candidate effector homologs, and redundancy of virulence-related functions within an accessory chromosome.</title>
        <authorList>
            <person name="Bertazzoni S."/>
            <person name="Jones D.A.B."/>
            <person name="Phan H.T."/>
            <person name="Tan K.-C."/>
            <person name="Hane J.K."/>
        </authorList>
    </citation>
    <scope>NUCLEOTIDE SEQUENCE [LARGE SCALE GENOMIC DNA]</scope>
    <source>
        <strain evidence="3">SN15 / ATCC MYA-4574 / FGSC 10173)</strain>
    </source>
</reference>
<organism evidence="2 3">
    <name type="scientific">Phaeosphaeria nodorum (strain SN15 / ATCC MYA-4574 / FGSC 10173)</name>
    <name type="common">Glume blotch fungus</name>
    <name type="synonym">Parastagonospora nodorum</name>
    <dbReference type="NCBI Taxonomy" id="321614"/>
    <lineage>
        <taxon>Eukaryota</taxon>
        <taxon>Fungi</taxon>
        <taxon>Dikarya</taxon>
        <taxon>Ascomycota</taxon>
        <taxon>Pezizomycotina</taxon>
        <taxon>Dothideomycetes</taxon>
        <taxon>Pleosporomycetidae</taxon>
        <taxon>Pleosporales</taxon>
        <taxon>Pleosporineae</taxon>
        <taxon>Phaeosphaeriaceae</taxon>
        <taxon>Parastagonospora</taxon>
    </lineage>
</organism>
<feature type="transmembrane region" description="Helical" evidence="1">
    <location>
        <begin position="29"/>
        <end position="48"/>
    </location>
</feature>
<keyword evidence="1" id="KW-1133">Transmembrane helix</keyword>
<name>A0A7U2F9P2_PHANO</name>
<dbReference type="EMBL" id="CP069034">
    <property type="protein sequence ID" value="QRD01298.1"/>
    <property type="molecule type" value="Genomic_DNA"/>
</dbReference>
<dbReference type="AlphaFoldDB" id="A0A7U2F9P2"/>
<keyword evidence="1" id="KW-0472">Membrane</keyword>
<protein>
    <submittedName>
        <fullName evidence="2">Uncharacterized protein</fullName>
    </submittedName>
</protein>
<evidence type="ECO:0000313" key="3">
    <source>
        <dbReference type="Proteomes" id="UP000663193"/>
    </source>
</evidence>
<keyword evidence="1" id="KW-0812">Transmembrane</keyword>
<keyword evidence="3" id="KW-1185">Reference proteome</keyword>
<dbReference type="VEuPathDB" id="FungiDB:JI435_416380"/>
<evidence type="ECO:0000256" key="1">
    <source>
        <dbReference type="SAM" id="Phobius"/>
    </source>
</evidence>
<accession>A0A7U2F9P2</accession>
<sequence>MGVQACMWVYDSPLPFFLVDMSEERYEHVVLACFATFSFFVACCITPATVGMSRALRDCCVGMPCGTLALPLGLCEAT</sequence>
<dbReference type="Proteomes" id="UP000663193">
    <property type="component" value="Chromosome 12"/>
</dbReference>
<evidence type="ECO:0000313" key="2">
    <source>
        <dbReference type="EMBL" id="QRD01298.1"/>
    </source>
</evidence>
<gene>
    <name evidence="2" type="ORF">JI435_416380</name>
</gene>